<accession>A0A8T3AU89</accession>
<comment type="caution">
    <text evidence="1">The sequence shown here is derived from an EMBL/GenBank/DDBJ whole genome shotgun (WGS) entry which is preliminary data.</text>
</comment>
<protein>
    <submittedName>
        <fullName evidence="1">Uncharacterized protein</fullName>
    </submittedName>
</protein>
<evidence type="ECO:0000313" key="2">
    <source>
        <dbReference type="Proteomes" id="UP000829196"/>
    </source>
</evidence>
<dbReference type="Proteomes" id="UP000829196">
    <property type="component" value="Unassembled WGS sequence"/>
</dbReference>
<evidence type="ECO:0000313" key="1">
    <source>
        <dbReference type="EMBL" id="KAI0500176.1"/>
    </source>
</evidence>
<name>A0A8T3AU89_DENNO</name>
<reference evidence="1" key="1">
    <citation type="journal article" date="2022" name="Front. Genet.">
        <title>Chromosome-Scale Assembly of the Dendrobium nobile Genome Provides Insights Into the Molecular Mechanism of the Biosynthesis of the Medicinal Active Ingredient of Dendrobium.</title>
        <authorList>
            <person name="Xu Q."/>
            <person name="Niu S.-C."/>
            <person name="Li K.-L."/>
            <person name="Zheng P.-J."/>
            <person name="Zhang X.-J."/>
            <person name="Jia Y."/>
            <person name="Liu Y."/>
            <person name="Niu Y.-X."/>
            <person name="Yu L.-H."/>
            <person name="Chen D.-F."/>
            <person name="Zhang G.-Q."/>
        </authorList>
    </citation>
    <scope>NUCLEOTIDE SEQUENCE</scope>
    <source>
        <tissue evidence="1">Leaf</tissue>
    </source>
</reference>
<keyword evidence="2" id="KW-1185">Reference proteome</keyword>
<sequence length="50" mass="5991">MPSSRTNIISHFHILIRIRFCLGRLSYGFLKHLSSIQILIFESERQFKKQ</sequence>
<proteinExistence type="predicted"/>
<gene>
    <name evidence="1" type="ORF">KFK09_018385</name>
</gene>
<dbReference type="AlphaFoldDB" id="A0A8T3AU89"/>
<organism evidence="1 2">
    <name type="scientific">Dendrobium nobile</name>
    <name type="common">Orchid</name>
    <dbReference type="NCBI Taxonomy" id="94219"/>
    <lineage>
        <taxon>Eukaryota</taxon>
        <taxon>Viridiplantae</taxon>
        <taxon>Streptophyta</taxon>
        <taxon>Embryophyta</taxon>
        <taxon>Tracheophyta</taxon>
        <taxon>Spermatophyta</taxon>
        <taxon>Magnoliopsida</taxon>
        <taxon>Liliopsida</taxon>
        <taxon>Asparagales</taxon>
        <taxon>Orchidaceae</taxon>
        <taxon>Epidendroideae</taxon>
        <taxon>Malaxideae</taxon>
        <taxon>Dendrobiinae</taxon>
        <taxon>Dendrobium</taxon>
    </lineage>
</organism>
<dbReference type="EMBL" id="JAGYWB010000013">
    <property type="protein sequence ID" value="KAI0500176.1"/>
    <property type="molecule type" value="Genomic_DNA"/>
</dbReference>